<keyword evidence="3" id="KW-1185">Reference proteome</keyword>
<dbReference type="Pfam" id="PF12697">
    <property type="entry name" value="Abhydrolase_6"/>
    <property type="match status" value="1"/>
</dbReference>
<dbReference type="GO" id="GO:0016787">
    <property type="term" value="F:hydrolase activity"/>
    <property type="evidence" value="ECO:0007669"/>
    <property type="project" value="UniProtKB-KW"/>
</dbReference>
<dbReference type="PANTHER" id="PTHR37017:SF8">
    <property type="entry name" value="AB HYDROLASE-1 DOMAIN-CONTAINING PROTEIN"/>
    <property type="match status" value="1"/>
</dbReference>
<feature type="domain" description="AB hydrolase-1" evidence="1">
    <location>
        <begin position="8"/>
        <end position="246"/>
    </location>
</feature>
<dbReference type="SUPFAM" id="SSF53474">
    <property type="entry name" value="alpha/beta-Hydrolases"/>
    <property type="match status" value="1"/>
</dbReference>
<evidence type="ECO:0000259" key="1">
    <source>
        <dbReference type="Pfam" id="PF12697"/>
    </source>
</evidence>
<name>A0A2V1DQ25_9PLEO</name>
<protein>
    <submittedName>
        <fullName evidence="2">Alpha/beta-hydrolase</fullName>
    </submittedName>
</protein>
<evidence type="ECO:0000313" key="3">
    <source>
        <dbReference type="Proteomes" id="UP000244855"/>
    </source>
</evidence>
<dbReference type="EMBL" id="KZ805377">
    <property type="protein sequence ID" value="PVI00211.1"/>
    <property type="molecule type" value="Genomic_DNA"/>
</dbReference>
<dbReference type="STRING" id="97972.A0A2V1DQ25"/>
<dbReference type="Proteomes" id="UP000244855">
    <property type="component" value="Unassembled WGS sequence"/>
</dbReference>
<dbReference type="InterPro" id="IPR000073">
    <property type="entry name" value="AB_hydrolase_1"/>
</dbReference>
<dbReference type="InterPro" id="IPR029058">
    <property type="entry name" value="AB_hydrolase_fold"/>
</dbReference>
<organism evidence="2 3">
    <name type="scientific">Periconia macrospinosa</name>
    <dbReference type="NCBI Taxonomy" id="97972"/>
    <lineage>
        <taxon>Eukaryota</taxon>
        <taxon>Fungi</taxon>
        <taxon>Dikarya</taxon>
        <taxon>Ascomycota</taxon>
        <taxon>Pezizomycotina</taxon>
        <taxon>Dothideomycetes</taxon>
        <taxon>Pleosporomycetidae</taxon>
        <taxon>Pleosporales</taxon>
        <taxon>Massarineae</taxon>
        <taxon>Periconiaceae</taxon>
        <taxon>Periconia</taxon>
    </lineage>
</organism>
<accession>A0A2V1DQ25</accession>
<reference evidence="2 3" key="1">
    <citation type="journal article" date="2018" name="Sci. Rep.">
        <title>Comparative genomics provides insights into the lifestyle and reveals functional heterogeneity of dark septate endophytic fungi.</title>
        <authorList>
            <person name="Knapp D.G."/>
            <person name="Nemeth J.B."/>
            <person name="Barry K."/>
            <person name="Hainaut M."/>
            <person name="Henrissat B."/>
            <person name="Johnson J."/>
            <person name="Kuo A."/>
            <person name="Lim J.H.P."/>
            <person name="Lipzen A."/>
            <person name="Nolan M."/>
            <person name="Ohm R.A."/>
            <person name="Tamas L."/>
            <person name="Grigoriev I.V."/>
            <person name="Spatafora J.W."/>
            <person name="Nagy L.G."/>
            <person name="Kovacs G.M."/>
        </authorList>
    </citation>
    <scope>NUCLEOTIDE SEQUENCE [LARGE SCALE GENOMIC DNA]</scope>
    <source>
        <strain evidence="2 3">DSE2036</strain>
    </source>
</reference>
<sequence length="257" mass="28045">MSTATIMIIPAAWHVPEHYASLETHLRSQNLEVFTERLPSMSIRVSRSSQSPSKDAAYIRDKLRPSVNAGKDVILLMHSYGGLPGALAAKGFTKSERVANGREGGVIGLIFMCAYIGGDRESTLLSKLPGGRYQPWQFHNQRSAALIPINPKHFFYNLVEDSVAETAVSLLVPFAEPAASTPLDGQSAWADAAFNGKRTYIKTTRDNAFPLEAQNAMVRDSGVEWDVVELDAGHSPHLSHTGEVARIVGERVKVFTG</sequence>
<dbReference type="Gene3D" id="3.40.50.1820">
    <property type="entry name" value="alpha/beta hydrolase"/>
    <property type="match status" value="1"/>
</dbReference>
<keyword evidence="2" id="KW-0378">Hydrolase</keyword>
<evidence type="ECO:0000313" key="2">
    <source>
        <dbReference type="EMBL" id="PVI00211.1"/>
    </source>
</evidence>
<dbReference type="PANTHER" id="PTHR37017">
    <property type="entry name" value="AB HYDROLASE-1 DOMAIN-CONTAINING PROTEIN-RELATED"/>
    <property type="match status" value="1"/>
</dbReference>
<gene>
    <name evidence="2" type="ORF">DM02DRAFT_709027</name>
</gene>
<proteinExistence type="predicted"/>
<dbReference type="AlphaFoldDB" id="A0A2V1DQ25"/>
<dbReference type="InterPro" id="IPR052897">
    <property type="entry name" value="Sec-Metab_Biosynth_Hydrolase"/>
</dbReference>
<dbReference type="OrthoDB" id="408373at2759"/>